<proteinExistence type="predicted"/>
<dbReference type="Pfam" id="PF13527">
    <property type="entry name" value="Acetyltransf_9"/>
    <property type="match status" value="1"/>
</dbReference>
<dbReference type="STRING" id="319652.IV80_GL001866"/>
<feature type="domain" description="Eis-like acetyltransferase" evidence="2">
    <location>
        <begin position="177"/>
        <end position="283"/>
    </location>
</feature>
<dbReference type="InterPro" id="IPR051554">
    <property type="entry name" value="Acetyltransferase_Eis"/>
</dbReference>
<feature type="domain" description="Enhanced intracellular survival protein" evidence="1">
    <location>
        <begin position="287"/>
        <end position="388"/>
    </location>
</feature>
<evidence type="ECO:0000259" key="2">
    <source>
        <dbReference type="Pfam" id="PF17668"/>
    </source>
</evidence>
<dbReference type="PANTHER" id="PTHR37817:SF1">
    <property type="entry name" value="N-ACETYLTRANSFERASE EIS"/>
    <property type="match status" value="1"/>
</dbReference>
<dbReference type="GO" id="GO:0030649">
    <property type="term" value="P:aminoglycoside antibiotic catabolic process"/>
    <property type="evidence" value="ECO:0007669"/>
    <property type="project" value="TreeGrafter"/>
</dbReference>
<accession>A0A0R2IKM7</accession>
<dbReference type="RefSeq" id="WP_057751820.1">
    <property type="nucleotide sequence ID" value="NZ_BJVH01000008.1"/>
</dbReference>
<reference evidence="3 4" key="1">
    <citation type="journal article" date="2015" name="Genome Announc.">
        <title>Expanding the biotechnology potential of lactobacilli through comparative genomics of 213 strains and associated genera.</title>
        <authorList>
            <person name="Sun Z."/>
            <person name="Harris H.M."/>
            <person name="McCann A."/>
            <person name="Guo C."/>
            <person name="Argimon S."/>
            <person name="Zhang W."/>
            <person name="Yang X."/>
            <person name="Jeffery I.B."/>
            <person name="Cooney J.C."/>
            <person name="Kagawa T.F."/>
            <person name="Liu W."/>
            <person name="Song Y."/>
            <person name="Salvetti E."/>
            <person name="Wrobel A."/>
            <person name="Rasinkangas P."/>
            <person name="Parkhill J."/>
            <person name="Rea M.C."/>
            <person name="O'Sullivan O."/>
            <person name="Ritari J."/>
            <person name="Douillard F.P."/>
            <person name="Paul Ross R."/>
            <person name="Yang R."/>
            <person name="Briner A.E."/>
            <person name="Felis G.E."/>
            <person name="de Vos W.M."/>
            <person name="Barrangou R."/>
            <person name="Klaenhammer T.R."/>
            <person name="Caufield P.W."/>
            <person name="Cui Y."/>
            <person name="Zhang H."/>
            <person name="O'Toole P.W."/>
        </authorList>
    </citation>
    <scope>NUCLEOTIDE SEQUENCE [LARGE SCALE GENOMIC DNA]</scope>
    <source>
        <strain evidence="3 4">DSM 17757</strain>
    </source>
</reference>
<dbReference type="InterPro" id="IPR041380">
    <property type="entry name" value="Acetyltransf_17"/>
</dbReference>
<dbReference type="Pfam" id="PF13530">
    <property type="entry name" value="SCP2_2"/>
    <property type="match status" value="1"/>
</dbReference>
<dbReference type="InterPro" id="IPR016181">
    <property type="entry name" value="Acyl_CoA_acyltransferase"/>
</dbReference>
<protein>
    <submittedName>
        <fullName evidence="3">Putative acetyltransferase (Putative)</fullName>
    </submittedName>
</protein>
<evidence type="ECO:0000313" key="4">
    <source>
        <dbReference type="Proteomes" id="UP000051568"/>
    </source>
</evidence>
<dbReference type="InterPro" id="IPR025559">
    <property type="entry name" value="Eis_dom"/>
</dbReference>
<evidence type="ECO:0000313" key="3">
    <source>
        <dbReference type="EMBL" id="KRN65584.1"/>
    </source>
</evidence>
<dbReference type="Proteomes" id="UP000051568">
    <property type="component" value="Unassembled WGS sequence"/>
</dbReference>
<gene>
    <name evidence="3" type="ORF">IV80_GL001866</name>
</gene>
<keyword evidence="4" id="KW-1185">Reference proteome</keyword>
<evidence type="ECO:0000259" key="1">
    <source>
        <dbReference type="Pfam" id="PF13530"/>
    </source>
</evidence>
<dbReference type="SUPFAM" id="SSF55718">
    <property type="entry name" value="SCP-like"/>
    <property type="match status" value="1"/>
</dbReference>
<comment type="caution">
    <text evidence="3">The sequence shown here is derived from an EMBL/GenBank/DDBJ whole genome shotgun (WGS) entry which is preliminary data.</text>
</comment>
<sequence>MKSRFVLDKTAKSALYALYLYAFNKPNSADRKKFWSTRFDHGIPYGIFDEHELVSGLFSMPFEVNFHGQHFLMNGITDVMSVPEYSGKGAAGTLMQAALQDMYANAVVLSYLAPFSFSYYRKFGYEQVFDHRLYHLAGDKLPRVKPAAKGRVIRTSLTKAIPLIKKTYSASSLSQKGGLLRQAWWWQYLTEKHPDWQVAYYQDEQQAITGYLIYTRTADQFSVHEFVHLTPASYQSLASFVFKHGAGYQTYTFEDADPSYQGDLLADPYALQVTTQPYMMGRIVNLQSFLEKYPFQQVNFEPISFNLKDETIKQNQGAWTISATAGKVGIEHDSESQANVPTFTIQQFTKAAFGYRSFASQQHFGQLDADPEQLTVLDNLFVNQKPILADYF</sequence>
<dbReference type="InterPro" id="IPR036527">
    <property type="entry name" value="SCP2_sterol-bd_dom_sf"/>
</dbReference>
<dbReference type="Gene3D" id="3.30.1050.10">
    <property type="entry name" value="SCP2 sterol-binding domain"/>
    <property type="match status" value="1"/>
</dbReference>
<dbReference type="Gene3D" id="3.40.630.30">
    <property type="match status" value="2"/>
</dbReference>
<dbReference type="Pfam" id="PF17668">
    <property type="entry name" value="Acetyltransf_17"/>
    <property type="match status" value="1"/>
</dbReference>
<dbReference type="AlphaFoldDB" id="A0A0R2IKM7"/>
<name>A0A0R2IKM7_9LACO</name>
<dbReference type="GO" id="GO:0034069">
    <property type="term" value="F:aminoglycoside N-acetyltransferase activity"/>
    <property type="evidence" value="ECO:0007669"/>
    <property type="project" value="TreeGrafter"/>
</dbReference>
<dbReference type="PANTHER" id="PTHR37817">
    <property type="entry name" value="N-ACETYLTRANSFERASE EIS"/>
    <property type="match status" value="1"/>
</dbReference>
<dbReference type="EMBL" id="JQBR01000008">
    <property type="protein sequence ID" value="KRN65584.1"/>
    <property type="molecule type" value="Genomic_DNA"/>
</dbReference>
<keyword evidence="3" id="KW-0808">Transferase</keyword>
<dbReference type="PATRIC" id="fig|319652.3.peg.1895"/>
<organism evidence="3 4">
    <name type="scientific">Pediococcus cellicola</name>
    <dbReference type="NCBI Taxonomy" id="319652"/>
    <lineage>
        <taxon>Bacteria</taxon>
        <taxon>Bacillati</taxon>
        <taxon>Bacillota</taxon>
        <taxon>Bacilli</taxon>
        <taxon>Lactobacillales</taxon>
        <taxon>Lactobacillaceae</taxon>
        <taxon>Pediococcus</taxon>
    </lineage>
</organism>
<dbReference type="SUPFAM" id="SSF55729">
    <property type="entry name" value="Acyl-CoA N-acyltransferases (Nat)"/>
    <property type="match status" value="1"/>
</dbReference>